<dbReference type="GO" id="GO:0004595">
    <property type="term" value="F:pantetheine-phosphate adenylyltransferase activity"/>
    <property type="evidence" value="ECO:0007669"/>
    <property type="project" value="UniProtKB-UniRule"/>
</dbReference>
<evidence type="ECO:0000313" key="12">
    <source>
        <dbReference type="Proteomes" id="UP000611762"/>
    </source>
</evidence>
<feature type="binding site" evidence="9">
    <location>
        <position position="17"/>
    </location>
    <ligand>
        <name>ATP</name>
        <dbReference type="ChEBI" id="CHEBI:30616"/>
    </ligand>
</feature>
<dbReference type="InterPro" id="IPR014729">
    <property type="entry name" value="Rossmann-like_a/b/a_fold"/>
</dbReference>
<keyword evidence="6 9" id="KW-0460">Magnesium</keyword>
<evidence type="ECO:0000259" key="10">
    <source>
        <dbReference type="Pfam" id="PF01467"/>
    </source>
</evidence>
<evidence type="ECO:0000256" key="4">
    <source>
        <dbReference type="ARBA" id="ARBA00022741"/>
    </source>
</evidence>
<protein>
    <recommendedName>
        <fullName evidence="9">Phosphopantetheine adenylyltransferase</fullName>
        <ecNumber evidence="9">2.7.7.3</ecNumber>
    </recommendedName>
    <alternativeName>
        <fullName evidence="9">Dephospho-CoA pyrophosphorylase</fullName>
    </alternativeName>
    <alternativeName>
        <fullName evidence="9">Pantetheine-phosphate adenylyltransferase</fullName>
        <shortName evidence="9">PPAT</shortName>
    </alternativeName>
</protein>
<dbReference type="AlphaFoldDB" id="A0A926DNY6"/>
<comment type="function">
    <text evidence="9">Reversibly transfers an adenylyl group from ATP to 4'-phosphopantetheine, yielding dephospho-CoA (dPCoA) and pyrophosphate.</text>
</comment>
<comment type="subunit">
    <text evidence="9">Homohexamer.</text>
</comment>
<dbReference type="GO" id="GO:0005524">
    <property type="term" value="F:ATP binding"/>
    <property type="evidence" value="ECO:0007669"/>
    <property type="project" value="UniProtKB-KW"/>
</dbReference>
<feature type="binding site" evidence="9">
    <location>
        <position position="87"/>
    </location>
    <ligand>
        <name>substrate</name>
    </ligand>
</feature>
<reference evidence="11" key="1">
    <citation type="submission" date="2020-08" db="EMBL/GenBank/DDBJ databases">
        <title>Genome public.</title>
        <authorList>
            <person name="Liu C."/>
            <person name="Sun Q."/>
        </authorList>
    </citation>
    <scope>NUCLEOTIDE SEQUENCE</scope>
    <source>
        <strain evidence="11">H8</strain>
    </source>
</reference>
<dbReference type="GO" id="GO:0005737">
    <property type="term" value="C:cytoplasm"/>
    <property type="evidence" value="ECO:0007669"/>
    <property type="project" value="UniProtKB-SubCell"/>
</dbReference>
<feature type="domain" description="Cytidyltransferase-like" evidence="10">
    <location>
        <begin position="5"/>
        <end position="133"/>
    </location>
</feature>
<evidence type="ECO:0000256" key="1">
    <source>
        <dbReference type="ARBA" id="ARBA00022490"/>
    </source>
</evidence>
<dbReference type="Proteomes" id="UP000611762">
    <property type="component" value="Unassembled WGS sequence"/>
</dbReference>
<accession>A0A926DNY6</accession>
<feature type="binding site" evidence="9">
    <location>
        <position position="9"/>
    </location>
    <ligand>
        <name>substrate</name>
    </ligand>
</feature>
<dbReference type="PRINTS" id="PR01020">
    <property type="entry name" value="LPSBIOSNTHSS"/>
</dbReference>
<comment type="similarity">
    <text evidence="9">Belongs to the bacterial CoaD family.</text>
</comment>
<dbReference type="GO" id="GO:0015937">
    <property type="term" value="P:coenzyme A biosynthetic process"/>
    <property type="evidence" value="ECO:0007669"/>
    <property type="project" value="UniProtKB-UniRule"/>
</dbReference>
<dbReference type="PANTHER" id="PTHR21342">
    <property type="entry name" value="PHOSPHOPANTETHEINE ADENYLYLTRANSFERASE"/>
    <property type="match status" value="1"/>
</dbReference>
<evidence type="ECO:0000256" key="9">
    <source>
        <dbReference type="HAMAP-Rule" id="MF_00151"/>
    </source>
</evidence>
<feature type="binding site" evidence="9">
    <location>
        <position position="98"/>
    </location>
    <ligand>
        <name>ATP</name>
        <dbReference type="ChEBI" id="CHEBI:30616"/>
    </ligand>
</feature>
<evidence type="ECO:0000256" key="3">
    <source>
        <dbReference type="ARBA" id="ARBA00022695"/>
    </source>
</evidence>
<dbReference type="EC" id="2.7.7.3" evidence="9"/>
<feature type="binding site" evidence="9">
    <location>
        <begin position="9"/>
        <end position="10"/>
    </location>
    <ligand>
        <name>ATP</name>
        <dbReference type="ChEBI" id="CHEBI:30616"/>
    </ligand>
</feature>
<feature type="site" description="Transition state stabilizer" evidence="9">
    <location>
        <position position="17"/>
    </location>
</feature>
<comment type="cofactor">
    <cofactor evidence="9">
        <name>Mg(2+)</name>
        <dbReference type="ChEBI" id="CHEBI:18420"/>
    </cofactor>
</comment>
<dbReference type="Gene3D" id="3.40.50.620">
    <property type="entry name" value="HUPs"/>
    <property type="match status" value="1"/>
</dbReference>
<keyword evidence="7 9" id="KW-0173">Coenzyme A biosynthesis</keyword>
<dbReference type="PANTHER" id="PTHR21342:SF1">
    <property type="entry name" value="PHOSPHOPANTETHEINE ADENYLYLTRANSFERASE"/>
    <property type="match status" value="1"/>
</dbReference>
<feature type="binding site" evidence="9">
    <location>
        <position position="41"/>
    </location>
    <ligand>
        <name>substrate</name>
    </ligand>
</feature>
<dbReference type="NCBIfam" id="TIGR01510">
    <property type="entry name" value="coaD_prev_kdtB"/>
    <property type="match status" value="1"/>
</dbReference>
<evidence type="ECO:0000256" key="5">
    <source>
        <dbReference type="ARBA" id="ARBA00022840"/>
    </source>
</evidence>
<comment type="catalytic activity">
    <reaction evidence="8 9">
        <text>(R)-4'-phosphopantetheine + ATP + H(+) = 3'-dephospho-CoA + diphosphate</text>
        <dbReference type="Rhea" id="RHEA:19801"/>
        <dbReference type="ChEBI" id="CHEBI:15378"/>
        <dbReference type="ChEBI" id="CHEBI:30616"/>
        <dbReference type="ChEBI" id="CHEBI:33019"/>
        <dbReference type="ChEBI" id="CHEBI:57328"/>
        <dbReference type="ChEBI" id="CHEBI:61723"/>
        <dbReference type="EC" id="2.7.7.3"/>
    </reaction>
</comment>
<dbReference type="NCBIfam" id="TIGR00125">
    <property type="entry name" value="cyt_tran_rel"/>
    <property type="match status" value="1"/>
</dbReference>
<organism evidence="11 12">
    <name type="scientific">Congzhengia minquanensis</name>
    <dbReference type="NCBI Taxonomy" id="2763657"/>
    <lineage>
        <taxon>Bacteria</taxon>
        <taxon>Bacillati</taxon>
        <taxon>Bacillota</taxon>
        <taxon>Clostridia</taxon>
        <taxon>Eubacteriales</taxon>
        <taxon>Oscillospiraceae</taxon>
        <taxon>Congzhengia</taxon>
    </lineage>
</organism>
<dbReference type="HAMAP" id="MF_00151">
    <property type="entry name" value="PPAT_bact"/>
    <property type="match status" value="1"/>
</dbReference>
<keyword evidence="1 9" id="KW-0963">Cytoplasm</keyword>
<sequence length="161" mass="18082">MKIAVYPGSFDPVTCGHLDIIKRSCKVFDKVIVAVLNNSAKHPLFSVSERMELIGRCTKDLPNCEVDSFGGLLVDFAKKKNADTVIRGLRAISDFEYEFQMALLNKKLNPEIETMFMVTSLNCLYISSSVVKEICLYGGNTQGLIPDEIIEDVKYKMEKEC</sequence>
<dbReference type="RefSeq" id="WP_249313393.1">
    <property type="nucleotide sequence ID" value="NZ_JACRSU010000003.1"/>
</dbReference>
<dbReference type="CDD" id="cd02163">
    <property type="entry name" value="PPAT"/>
    <property type="match status" value="1"/>
</dbReference>
<evidence type="ECO:0000256" key="7">
    <source>
        <dbReference type="ARBA" id="ARBA00022993"/>
    </source>
</evidence>
<keyword evidence="3 9" id="KW-0548">Nucleotidyltransferase</keyword>
<feature type="binding site" evidence="9">
    <location>
        <begin position="88"/>
        <end position="90"/>
    </location>
    <ligand>
        <name>ATP</name>
        <dbReference type="ChEBI" id="CHEBI:30616"/>
    </ligand>
</feature>
<dbReference type="InterPro" id="IPR001980">
    <property type="entry name" value="PPAT"/>
</dbReference>
<name>A0A926DNY6_9FIRM</name>
<feature type="binding site" evidence="9">
    <location>
        <position position="73"/>
    </location>
    <ligand>
        <name>substrate</name>
    </ligand>
</feature>
<feature type="binding site" evidence="9">
    <location>
        <begin position="123"/>
        <end position="129"/>
    </location>
    <ligand>
        <name>ATP</name>
        <dbReference type="ChEBI" id="CHEBI:30616"/>
    </ligand>
</feature>
<dbReference type="InterPro" id="IPR004821">
    <property type="entry name" value="Cyt_trans-like"/>
</dbReference>
<keyword evidence="4 9" id="KW-0547">Nucleotide-binding</keyword>
<evidence type="ECO:0000256" key="6">
    <source>
        <dbReference type="ARBA" id="ARBA00022842"/>
    </source>
</evidence>
<dbReference type="EMBL" id="JACRSU010000003">
    <property type="protein sequence ID" value="MBC8541346.1"/>
    <property type="molecule type" value="Genomic_DNA"/>
</dbReference>
<dbReference type="Pfam" id="PF01467">
    <property type="entry name" value="CTP_transf_like"/>
    <property type="match status" value="1"/>
</dbReference>
<evidence type="ECO:0000313" key="11">
    <source>
        <dbReference type="EMBL" id="MBC8541346.1"/>
    </source>
</evidence>
<proteinExistence type="inferred from homology"/>
<comment type="caution">
    <text evidence="11">The sequence shown here is derived from an EMBL/GenBank/DDBJ whole genome shotgun (WGS) entry which is preliminary data.</text>
</comment>
<dbReference type="SUPFAM" id="SSF52374">
    <property type="entry name" value="Nucleotidylyl transferase"/>
    <property type="match status" value="1"/>
</dbReference>
<keyword evidence="2 9" id="KW-0808">Transferase</keyword>
<keyword evidence="12" id="KW-1185">Reference proteome</keyword>
<comment type="subcellular location">
    <subcellularLocation>
        <location evidence="9">Cytoplasm</location>
    </subcellularLocation>
</comment>
<comment type="pathway">
    <text evidence="9">Cofactor biosynthesis; coenzyme A biosynthesis; CoA from (R)-pantothenate: step 4/5.</text>
</comment>
<evidence type="ECO:0000256" key="2">
    <source>
        <dbReference type="ARBA" id="ARBA00022679"/>
    </source>
</evidence>
<keyword evidence="5 9" id="KW-0067">ATP-binding</keyword>
<gene>
    <name evidence="9 11" type="primary">coaD</name>
    <name evidence="11" type="ORF">H8698_10195</name>
</gene>
<evidence type="ECO:0000256" key="8">
    <source>
        <dbReference type="ARBA" id="ARBA00029346"/>
    </source>
</evidence>